<dbReference type="Proteomes" id="UP000244240">
    <property type="component" value="Unassembled WGS sequence"/>
</dbReference>
<keyword evidence="2" id="KW-1185">Reference proteome</keyword>
<protein>
    <submittedName>
        <fullName evidence="1">Uncharacterized protein</fullName>
    </submittedName>
</protein>
<comment type="caution">
    <text evidence="1">The sequence shown here is derived from an EMBL/GenBank/DDBJ whole genome shotgun (WGS) entry which is preliminary data.</text>
</comment>
<proteinExistence type="predicted"/>
<name>A0A2T6BQA1_9BACL</name>
<organism evidence="1 2">
    <name type="scientific">Melghirimyces profundicolus</name>
    <dbReference type="NCBI Taxonomy" id="1242148"/>
    <lineage>
        <taxon>Bacteria</taxon>
        <taxon>Bacillati</taxon>
        <taxon>Bacillota</taxon>
        <taxon>Bacilli</taxon>
        <taxon>Bacillales</taxon>
        <taxon>Thermoactinomycetaceae</taxon>
        <taxon>Melghirimyces</taxon>
    </lineage>
</organism>
<dbReference type="EMBL" id="QBKR01000017">
    <property type="protein sequence ID" value="PTX58265.1"/>
    <property type="molecule type" value="Genomic_DNA"/>
</dbReference>
<evidence type="ECO:0000313" key="2">
    <source>
        <dbReference type="Proteomes" id="UP000244240"/>
    </source>
</evidence>
<evidence type="ECO:0000313" key="1">
    <source>
        <dbReference type="EMBL" id="PTX58265.1"/>
    </source>
</evidence>
<sequence>MIRFPSAVLFVGGYEQEEQQPDPFVALNFEREEEAKGAARWLSETAGSLLTRIDPEPGGDLRVTVCSGSGETVCEGIVWEDEMWTIFREYFGQGETVWLGVSVGGSFLPEGWHRLPKEAVTIAL</sequence>
<dbReference type="OrthoDB" id="2990102at2"/>
<accession>A0A2T6BQA1</accession>
<gene>
    <name evidence="1" type="ORF">C8P63_11712</name>
</gene>
<dbReference type="AlphaFoldDB" id="A0A2T6BQA1"/>
<dbReference type="RefSeq" id="WP_146172173.1">
    <property type="nucleotide sequence ID" value="NZ_QBKR01000017.1"/>
</dbReference>
<reference evidence="1 2" key="1">
    <citation type="submission" date="2018-04" db="EMBL/GenBank/DDBJ databases">
        <title>Genomic Encyclopedia of Archaeal and Bacterial Type Strains, Phase II (KMG-II): from individual species to whole genera.</title>
        <authorList>
            <person name="Goeker M."/>
        </authorList>
    </citation>
    <scope>NUCLEOTIDE SEQUENCE [LARGE SCALE GENOMIC DNA]</scope>
    <source>
        <strain evidence="1 2">DSM 45787</strain>
    </source>
</reference>